<feature type="region of interest" description="Disordered" evidence="1">
    <location>
        <begin position="90"/>
        <end position="132"/>
    </location>
</feature>
<evidence type="ECO:0000313" key="3">
    <source>
        <dbReference type="Proteomes" id="UP000800035"/>
    </source>
</evidence>
<gene>
    <name evidence="2" type="ORF">CC80DRAFT_542499</name>
</gene>
<evidence type="ECO:0000256" key="1">
    <source>
        <dbReference type="SAM" id="MobiDB-lite"/>
    </source>
</evidence>
<feature type="compositionally biased region" description="Basic and acidic residues" evidence="1">
    <location>
        <begin position="106"/>
        <end position="132"/>
    </location>
</feature>
<proteinExistence type="predicted"/>
<organism evidence="2 3">
    <name type="scientific">Byssothecium circinans</name>
    <dbReference type="NCBI Taxonomy" id="147558"/>
    <lineage>
        <taxon>Eukaryota</taxon>
        <taxon>Fungi</taxon>
        <taxon>Dikarya</taxon>
        <taxon>Ascomycota</taxon>
        <taxon>Pezizomycotina</taxon>
        <taxon>Dothideomycetes</taxon>
        <taxon>Pleosporomycetidae</taxon>
        <taxon>Pleosporales</taxon>
        <taxon>Massarineae</taxon>
        <taxon>Massarinaceae</taxon>
        <taxon>Byssothecium</taxon>
    </lineage>
</organism>
<evidence type="ECO:0000313" key="2">
    <source>
        <dbReference type="EMBL" id="KAF1962174.1"/>
    </source>
</evidence>
<keyword evidence="3" id="KW-1185">Reference proteome</keyword>
<dbReference type="EMBL" id="ML976979">
    <property type="protein sequence ID" value="KAF1962174.1"/>
    <property type="molecule type" value="Genomic_DNA"/>
</dbReference>
<dbReference type="Proteomes" id="UP000800035">
    <property type="component" value="Unassembled WGS sequence"/>
</dbReference>
<protein>
    <submittedName>
        <fullName evidence="2">Uncharacterized protein</fullName>
    </submittedName>
</protein>
<accession>A0A6A5UBU3</accession>
<name>A0A6A5UBU3_9PLEO</name>
<feature type="region of interest" description="Disordered" evidence="1">
    <location>
        <begin position="1"/>
        <end position="21"/>
    </location>
</feature>
<reference evidence="2" key="1">
    <citation type="journal article" date="2020" name="Stud. Mycol.">
        <title>101 Dothideomycetes genomes: a test case for predicting lifestyles and emergence of pathogens.</title>
        <authorList>
            <person name="Haridas S."/>
            <person name="Albert R."/>
            <person name="Binder M."/>
            <person name="Bloem J."/>
            <person name="Labutti K."/>
            <person name="Salamov A."/>
            <person name="Andreopoulos B."/>
            <person name="Baker S."/>
            <person name="Barry K."/>
            <person name="Bills G."/>
            <person name="Bluhm B."/>
            <person name="Cannon C."/>
            <person name="Castanera R."/>
            <person name="Culley D."/>
            <person name="Daum C."/>
            <person name="Ezra D."/>
            <person name="Gonzalez J."/>
            <person name="Henrissat B."/>
            <person name="Kuo A."/>
            <person name="Liang C."/>
            <person name="Lipzen A."/>
            <person name="Lutzoni F."/>
            <person name="Magnuson J."/>
            <person name="Mondo S."/>
            <person name="Nolan M."/>
            <person name="Ohm R."/>
            <person name="Pangilinan J."/>
            <person name="Park H.-J."/>
            <person name="Ramirez L."/>
            <person name="Alfaro M."/>
            <person name="Sun H."/>
            <person name="Tritt A."/>
            <person name="Yoshinaga Y."/>
            <person name="Zwiers L.-H."/>
            <person name="Turgeon B."/>
            <person name="Goodwin S."/>
            <person name="Spatafora J."/>
            <person name="Crous P."/>
            <person name="Grigoriev I."/>
        </authorList>
    </citation>
    <scope>NUCLEOTIDE SEQUENCE</scope>
    <source>
        <strain evidence="2">CBS 675.92</strain>
    </source>
</reference>
<dbReference type="AlphaFoldDB" id="A0A6A5UBU3"/>
<feature type="compositionally biased region" description="Polar residues" evidence="1">
    <location>
        <begin position="49"/>
        <end position="66"/>
    </location>
</feature>
<sequence>MAAPIKPETASPLPQPASNSFFIPAARPVQRRGGGIFGGLSGMAPQPATARTSSAFRPFGSNSTVGEANKPVFGSGVTQSLKTETVSAGFGSGVQNVSAPHIGGEFLKDEGKKEEKNGQGERGRFSDEGMLE</sequence>
<feature type="region of interest" description="Disordered" evidence="1">
    <location>
        <begin position="34"/>
        <end position="73"/>
    </location>
</feature>